<feature type="transmembrane region" description="Helical" evidence="7">
    <location>
        <begin position="6"/>
        <end position="25"/>
    </location>
</feature>
<keyword evidence="4 7" id="KW-0812">Transmembrane</keyword>
<keyword evidence="5 7" id="KW-1133">Transmembrane helix</keyword>
<keyword evidence="6 7" id="KW-0472">Membrane</keyword>
<evidence type="ECO:0000256" key="7">
    <source>
        <dbReference type="SAM" id="Phobius"/>
    </source>
</evidence>
<proteinExistence type="predicted"/>
<keyword evidence="9" id="KW-1185">Reference proteome</keyword>
<feature type="transmembrane region" description="Helical" evidence="7">
    <location>
        <begin position="374"/>
        <end position="391"/>
    </location>
</feature>
<evidence type="ECO:0000256" key="4">
    <source>
        <dbReference type="ARBA" id="ARBA00022692"/>
    </source>
</evidence>
<evidence type="ECO:0008006" key="10">
    <source>
        <dbReference type="Google" id="ProtNLM"/>
    </source>
</evidence>
<evidence type="ECO:0000256" key="2">
    <source>
        <dbReference type="ARBA" id="ARBA00022448"/>
    </source>
</evidence>
<feature type="transmembrane region" description="Helical" evidence="7">
    <location>
        <begin position="308"/>
        <end position="325"/>
    </location>
</feature>
<dbReference type="SUPFAM" id="SSF103473">
    <property type="entry name" value="MFS general substrate transporter"/>
    <property type="match status" value="1"/>
</dbReference>
<accession>A0ABM8AF60</accession>
<feature type="transmembrane region" description="Helical" evidence="7">
    <location>
        <begin position="397"/>
        <end position="416"/>
    </location>
</feature>
<evidence type="ECO:0000256" key="5">
    <source>
        <dbReference type="ARBA" id="ARBA00022989"/>
    </source>
</evidence>
<evidence type="ECO:0000256" key="1">
    <source>
        <dbReference type="ARBA" id="ARBA00004651"/>
    </source>
</evidence>
<feature type="transmembrane region" description="Helical" evidence="7">
    <location>
        <begin position="78"/>
        <end position="106"/>
    </location>
</feature>
<dbReference type="PANTHER" id="PTHR43266">
    <property type="entry name" value="MACROLIDE-EFFLUX PROTEIN"/>
    <property type="match status" value="1"/>
</dbReference>
<evidence type="ECO:0000313" key="8">
    <source>
        <dbReference type="EMBL" id="BDP42434.1"/>
    </source>
</evidence>
<feature type="transmembrane region" description="Helical" evidence="7">
    <location>
        <begin position="178"/>
        <end position="198"/>
    </location>
</feature>
<feature type="transmembrane region" description="Helical" evidence="7">
    <location>
        <begin position="143"/>
        <end position="163"/>
    </location>
</feature>
<evidence type="ECO:0000256" key="6">
    <source>
        <dbReference type="ARBA" id="ARBA00023136"/>
    </source>
</evidence>
<dbReference type="InterPro" id="IPR036259">
    <property type="entry name" value="MFS_trans_sf"/>
</dbReference>
<keyword evidence="3" id="KW-1003">Cell membrane</keyword>
<evidence type="ECO:0000313" key="9">
    <source>
        <dbReference type="Proteomes" id="UP001064971"/>
    </source>
</evidence>
<feature type="transmembrane region" description="Helical" evidence="7">
    <location>
        <begin position="37"/>
        <end position="58"/>
    </location>
</feature>
<reference evidence="8" key="1">
    <citation type="submission" date="2022-07" db="EMBL/GenBank/DDBJ databases">
        <title>Complete Genome Sequence of the Radioresistant Bacterium Deinococcus aetherius ST0316, Isolated from the Air Dust collected in Lower Stratosphere above Japan.</title>
        <authorList>
            <person name="Satoh K."/>
            <person name="Hagiwara K."/>
            <person name="Katsumata K."/>
            <person name="Kubo A."/>
            <person name="Yokobori S."/>
            <person name="Yamagishi A."/>
            <person name="Oono Y."/>
            <person name="Narumi I."/>
        </authorList>
    </citation>
    <scope>NUCLEOTIDE SEQUENCE</scope>
    <source>
        <strain evidence="8">ST0316</strain>
    </source>
</reference>
<feature type="transmembrane region" description="Helical" evidence="7">
    <location>
        <begin position="331"/>
        <end position="353"/>
    </location>
</feature>
<feature type="transmembrane region" description="Helical" evidence="7">
    <location>
        <begin position="235"/>
        <end position="255"/>
    </location>
</feature>
<dbReference type="PANTHER" id="PTHR43266:SF2">
    <property type="entry name" value="MAJOR FACILITATOR SUPERFAMILY (MFS) PROFILE DOMAIN-CONTAINING PROTEIN"/>
    <property type="match status" value="1"/>
</dbReference>
<organism evidence="8 9">
    <name type="scientific">Deinococcus aetherius</name>
    <dbReference type="NCBI Taxonomy" id="200252"/>
    <lineage>
        <taxon>Bacteria</taxon>
        <taxon>Thermotogati</taxon>
        <taxon>Deinococcota</taxon>
        <taxon>Deinococci</taxon>
        <taxon>Deinococcales</taxon>
        <taxon>Deinococcaceae</taxon>
        <taxon>Deinococcus</taxon>
    </lineage>
</organism>
<dbReference type="Gene3D" id="1.20.1250.20">
    <property type="entry name" value="MFS general substrate transporter like domains"/>
    <property type="match status" value="1"/>
</dbReference>
<keyword evidence="2" id="KW-0813">Transport</keyword>
<feature type="transmembrane region" description="Helical" evidence="7">
    <location>
        <begin position="275"/>
        <end position="296"/>
    </location>
</feature>
<comment type="subcellular location">
    <subcellularLocation>
        <location evidence="1">Cell membrane</location>
        <topology evidence="1">Multi-pass membrane protein</topology>
    </subcellularLocation>
</comment>
<name>A0ABM8AF60_9DEIO</name>
<dbReference type="Proteomes" id="UP001064971">
    <property type="component" value="Chromosome"/>
</dbReference>
<evidence type="ECO:0000256" key="3">
    <source>
        <dbReference type="ARBA" id="ARBA00022475"/>
    </source>
</evidence>
<gene>
    <name evidence="8" type="ORF">DAETH_24030</name>
</gene>
<dbReference type="InterPro" id="IPR011701">
    <property type="entry name" value="MFS"/>
</dbReference>
<protein>
    <recommendedName>
        <fullName evidence="10">MFS transporter</fullName>
    </recommendedName>
</protein>
<sequence>MWGSQSVSRVGSAVAYFALIIYLAQTLYPAEGQKAQLALATGAVFILATSLAVILAPITGSIVDRHDRRRVMLLCDTLSGVVTLAVAALMLTTALPLWVLLLYVIVTQTLDITHEAAFETSYAMLLPDEALTRANGMVQTTRTLSYLIGPALATLLIGLPALLARGGGGGWLASLHDGVPFALAVDGLSFLIAAAVLARLHIPSPPPAESHGGAAANVKADTRLGWTYLLRRPPLLHLLVVFAVLNLALAAIPSYQVLLARFTLAPDLEARGLGFTAALAILQTATSAGMFLGGLAISAWGGLRRHKFLGIFVPLGLMGLGLLGVGLSGHLYVTAAALACTVFLMPVATAHSSGIWQAQVPREMQGRVFAVRRLVARFTAPLGMGLISLLATRLPPAPVIAALGVLVALLAALQLLNPAMRRLDDREYLEGLAQMRAGD</sequence>
<dbReference type="CDD" id="cd06173">
    <property type="entry name" value="MFS_MefA_like"/>
    <property type="match status" value="1"/>
</dbReference>
<dbReference type="EMBL" id="AP026560">
    <property type="protein sequence ID" value="BDP42434.1"/>
    <property type="molecule type" value="Genomic_DNA"/>
</dbReference>
<dbReference type="Pfam" id="PF07690">
    <property type="entry name" value="MFS_1"/>
    <property type="match status" value="1"/>
</dbReference>